<proteinExistence type="predicted"/>
<comment type="caution">
    <text evidence="3">The sequence shown here is derived from an EMBL/GenBank/DDBJ whole genome shotgun (WGS) entry which is preliminary data.</text>
</comment>
<evidence type="ECO:0000313" key="3">
    <source>
        <dbReference type="EMBL" id="MDM5129608.1"/>
    </source>
</evidence>
<keyword evidence="4" id="KW-1185">Reference proteome</keyword>
<feature type="region of interest" description="Disordered" evidence="2">
    <location>
        <begin position="437"/>
        <end position="456"/>
    </location>
</feature>
<dbReference type="RefSeq" id="WP_290040461.1">
    <property type="nucleotide sequence ID" value="NZ_JAOPLU010000001.1"/>
</dbReference>
<gene>
    <name evidence="3" type="ORF">OB962_01145</name>
</gene>
<dbReference type="EMBL" id="JAOPLU010000001">
    <property type="protein sequence ID" value="MDM5129608.1"/>
    <property type="molecule type" value="Genomic_DNA"/>
</dbReference>
<feature type="compositionally biased region" description="Polar residues" evidence="2">
    <location>
        <begin position="445"/>
        <end position="456"/>
    </location>
</feature>
<name>A0ABT7Q742_9GAMM</name>
<sequence length="456" mass="52753">MPVKMSRALNASKQIVSIEEVPSVKACGCTCIDCDEPLIAKKGPVNRHYFSHEPTPFTDELNANARECHWGPETELHILAKEVLAEDRQLSLPIGITNPKSELLTFETVQLEFPEGSRIPDVSAYVNGEKILIEIAVTHFCDEDKIADLKRINATCIELDFSKFSLDVEVLSKNAVLEYLVTCPKKWLSVAPVGPIAEAIHQHERHVLRDLAAQNRKQEVQALALKQQIQRYEDLLAEHQPEIVQIDAEITQKETQLADLKQRIWTAVTRLNDVEQETRNQQDLLVFNASRLKQLDNLSNRETALERASKAVDKRMHEMDEEVLLRIRVMSVDADLREAALTQREKKLHMQERDFLLRSKNKEEDLLTREKNLKQSETDFIKRLNHEAERLGKDQFERFRRGKITQIRDWENYYDLLIKKIDEARRKFGSRVTFPETPPALERFNFSQNKSSPDDE</sequence>
<keyword evidence="1" id="KW-0175">Coiled coil</keyword>
<feature type="coiled-coil region" evidence="1">
    <location>
        <begin position="208"/>
        <end position="277"/>
    </location>
</feature>
<protein>
    <submittedName>
        <fullName evidence="3">Uncharacterized protein</fullName>
    </submittedName>
</protein>
<organism evidence="3 4">
    <name type="scientific">Aeromonas piscicola</name>
    <dbReference type="NCBI Taxonomy" id="600645"/>
    <lineage>
        <taxon>Bacteria</taxon>
        <taxon>Pseudomonadati</taxon>
        <taxon>Pseudomonadota</taxon>
        <taxon>Gammaproteobacteria</taxon>
        <taxon>Aeromonadales</taxon>
        <taxon>Aeromonadaceae</taxon>
        <taxon>Aeromonas</taxon>
    </lineage>
</organism>
<evidence type="ECO:0000313" key="4">
    <source>
        <dbReference type="Proteomes" id="UP001168109"/>
    </source>
</evidence>
<reference evidence="3" key="1">
    <citation type="submission" date="2024-05" db="EMBL/GenBank/DDBJ databases">
        <title>WGS of Aeromonas isolates.</title>
        <authorList>
            <person name="Lee H."/>
        </authorList>
    </citation>
    <scope>NUCLEOTIDE SEQUENCE</scope>
    <source>
        <strain evidence="3">LP308</strain>
    </source>
</reference>
<evidence type="ECO:0000256" key="2">
    <source>
        <dbReference type="SAM" id="MobiDB-lite"/>
    </source>
</evidence>
<dbReference type="Proteomes" id="UP001168109">
    <property type="component" value="Unassembled WGS sequence"/>
</dbReference>
<accession>A0ABT7Q742</accession>
<evidence type="ECO:0000256" key="1">
    <source>
        <dbReference type="SAM" id="Coils"/>
    </source>
</evidence>